<reference evidence="1" key="1">
    <citation type="journal article" date="2007" name="PLoS Biol.">
        <title>Rate of evolution in brain-expressed genes in humans and other primates.</title>
        <authorList>
            <person name="Wang H.-Y."/>
            <person name="Chien H.-C."/>
            <person name="Osada N."/>
            <person name="Hashimoto K."/>
            <person name="Sugano S."/>
            <person name="Gojobori T."/>
            <person name="Chou C.-K."/>
            <person name="Tsai S.-F."/>
            <person name="Wu C.-I."/>
            <person name="Shen C.-K.J."/>
        </authorList>
    </citation>
    <scope>NUCLEOTIDE SEQUENCE</scope>
</reference>
<protein>
    <submittedName>
        <fullName evidence="1">Macaca fascicularis brain cDNA clone: QflA-18887, similar to human O-acyltransferase (membrane bound) domain containing 1(OACT1), mRNA, RefSeq: XM_371801.2</fullName>
    </submittedName>
</protein>
<organism evidence="1">
    <name type="scientific">Macaca fascicularis</name>
    <name type="common">Crab-eating macaque</name>
    <name type="synonym">Cynomolgus monkey</name>
    <dbReference type="NCBI Taxonomy" id="9541"/>
    <lineage>
        <taxon>Eukaryota</taxon>
        <taxon>Metazoa</taxon>
        <taxon>Chordata</taxon>
        <taxon>Craniata</taxon>
        <taxon>Vertebrata</taxon>
        <taxon>Euteleostomi</taxon>
        <taxon>Mammalia</taxon>
        <taxon>Eutheria</taxon>
        <taxon>Euarchontoglires</taxon>
        <taxon>Primates</taxon>
        <taxon>Haplorrhini</taxon>
        <taxon>Catarrhini</taxon>
        <taxon>Cercopithecidae</taxon>
        <taxon>Cercopithecinae</taxon>
        <taxon>Macaca</taxon>
    </lineage>
</organism>
<accession>I7GIC3</accession>
<proteinExistence type="evidence at transcript level"/>
<dbReference type="EMBL" id="AB172596">
    <property type="protein sequence ID" value="BAE89658.1"/>
    <property type="molecule type" value="mRNA"/>
</dbReference>
<dbReference type="AlphaFoldDB" id="I7GIC3"/>
<evidence type="ECO:0000313" key="1">
    <source>
        <dbReference type="EMBL" id="BAE89658.1"/>
    </source>
</evidence>
<sequence length="66" mass="7416">MSVRTGGKKLQELAKQLKGKVTISGFLKGGKKQSSKTQRKLNFQDTNLRSFQQETGLELKIKTSFN</sequence>
<keyword evidence="1" id="KW-0808">Transferase</keyword>
<name>I7GIC3_MACFA</name>
<dbReference type="GO" id="GO:0016746">
    <property type="term" value="F:acyltransferase activity"/>
    <property type="evidence" value="ECO:0007669"/>
    <property type="project" value="UniProtKB-KW"/>
</dbReference>
<keyword evidence="1" id="KW-0012">Acyltransferase</keyword>